<dbReference type="Gene3D" id="3.40.50.300">
    <property type="entry name" value="P-loop containing nucleotide triphosphate hydrolases"/>
    <property type="match status" value="2"/>
</dbReference>
<evidence type="ECO:0000256" key="4">
    <source>
        <dbReference type="ARBA" id="ARBA00004496"/>
    </source>
</evidence>
<dbReference type="GO" id="GO:0016441">
    <property type="term" value="P:post-transcriptional gene silencing"/>
    <property type="evidence" value="ECO:0007669"/>
    <property type="project" value="UniProtKB-ARBA"/>
</dbReference>
<dbReference type="GO" id="GO:0004530">
    <property type="term" value="F:deoxyribonuclease I activity"/>
    <property type="evidence" value="ECO:0007669"/>
    <property type="project" value="TreeGrafter"/>
</dbReference>
<dbReference type="CDD" id="cd00593">
    <property type="entry name" value="RIBOc"/>
    <property type="match status" value="2"/>
</dbReference>
<dbReference type="SUPFAM" id="SSF54768">
    <property type="entry name" value="dsRNA-binding domain-like"/>
    <property type="match status" value="1"/>
</dbReference>
<dbReference type="FunFam" id="1.10.1520.10:FF:000023">
    <property type="entry name" value="Endoribonuclease dcr-1"/>
    <property type="match status" value="1"/>
</dbReference>
<evidence type="ECO:0000256" key="20">
    <source>
        <dbReference type="ARBA" id="ARBA00035116"/>
    </source>
</evidence>
<dbReference type="Pfam" id="PF00271">
    <property type="entry name" value="Helicase_C"/>
    <property type="match status" value="1"/>
</dbReference>
<dbReference type="CDD" id="cd10843">
    <property type="entry name" value="DSRM_DICER"/>
    <property type="match status" value="1"/>
</dbReference>
<evidence type="ECO:0000259" key="27">
    <source>
        <dbReference type="PROSITE" id="PS51194"/>
    </source>
</evidence>
<dbReference type="Pfam" id="PF00636">
    <property type="entry name" value="Ribonuclease_3"/>
    <property type="match status" value="2"/>
</dbReference>
<evidence type="ECO:0000256" key="8">
    <source>
        <dbReference type="ARBA" id="ARBA00022722"/>
    </source>
</evidence>
<dbReference type="InterPro" id="IPR038248">
    <property type="entry name" value="Dicer_dimer_sf"/>
</dbReference>
<dbReference type="InterPro" id="IPR044441">
    <property type="entry name" value="DICER_DSRM"/>
</dbReference>
<feature type="region of interest" description="Disordered" evidence="22">
    <location>
        <begin position="627"/>
        <end position="664"/>
    </location>
</feature>
<dbReference type="InterPro" id="IPR036085">
    <property type="entry name" value="PAZ_dom_sf"/>
</dbReference>
<evidence type="ECO:0000256" key="3">
    <source>
        <dbReference type="ARBA" id="ARBA00001946"/>
    </source>
</evidence>
<dbReference type="GO" id="GO:0004386">
    <property type="term" value="F:helicase activity"/>
    <property type="evidence" value="ECO:0007669"/>
    <property type="project" value="UniProtKB-KW"/>
</dbReference>
<dbReference type="SUPFAM" id="SSF52540">
    <property type="entry name" value="P-loop containing nucleoside triphosphate hydrolases"/>
    <property type="match status" value="2"/>
</dbReference>
<dbReference type="InterPro" id="IPR001650">
    <property type="entry name" value="Helicase_C-like"/>
</dbReference>
<evidence type="ECO:0000259" key="26">
    <source>
        <dbReference type="PROSITE" id="PS51192"/>
    </source>
</evidence>
<dbReference type="GO" id="GO:0051239">
    <property type="term" value="P:regulation of multicellular organismal process"/>
    <property type="evidence" value="ECO:0007669"/>
    <property type="project" value="UniProtKB-ARBA"/>
</dbReference>
<dbReference type="Gene3D" id="2.170.260.10">
    <property type="entry name" value="paz domain"/>
    <property type="match status" value="1"/>
</dbReference>
<keyword evidence="14" id="KW-0347">Helicase</keyword>
<dbReference type="GO" id="GO:0005524">
    <property type="term" value="F:ATP binding"/>
    <property type="evidence" value="ECO:0007669"/>
    <property type="project" value="UniProtKB-KW"/>
</dbReference>
<evidence type="ECO:0000256" key="21">
    <source>
        <dbReference type="PROSITE-ProRule" id="PRU00657"/>
    </source>
</evidence>
<feature type="region of interest" description="Disordered" evidence="22">
    <location>
        <begin position="2323"/>
        <end position="2348"/>
    </location>
</feature>
<feature type="domain" description="DRBM" evidence="23">
    <location>
        <begin position="2397"/>
        <end position="2462"/>
    </location>
</feature>
<dbReference type="Pfam" id="PF20930">
    <property type="entry name" value="Dicer_PBD"/>
    <property type="match status" value="1"/>
</dbReference>
<dbReference type="InterPro" id="IPR048513">
    <property type="entry name" value="Dicer_PBD"/>
</dbReference>
<dbReference type="EMBL" id="MT947762">
    <property type="protein sequence ID" value="QOW64961.1"/>
    <property type="molecule type" value="mRNA"/>
</dbReference>
<feature type="compositionally biased region" description="Low complexity" evidence="22">
    <location>
        <begin position="1212"/>
        <end position="1231"/>
    </location>
</feature>
<comment type="subcellular location">
    <subcellularLocation>
        <location evidence="4">Cytoplasm</location>
    </subcellularLocation>
</comment>
<dbReference type="SMART" id="SM00358">
    <property type="entry name" value="DSRM"/>
    <property type="match status" value="1"/>
</dbReference>
<dbReference type="InterPro" id="IPR003100">
    <property type="entry name" value="PAZ_dom"/>
</dbReference>
<evidence type="ECO:0000256" key="9">
    <source>
        <dbReference type="ARBA" id="ARBA00022723"/>
    </source>
</evidence>
<dbReference type="GO" id="GO:0046872">
    <property type="term" value="F:metal ion binding"/>
    <property type="evidence" value="ECO:0007669"/>
    <property type="project" value="UniProtKB-KW"/>
</dbReference>
<dbReference type="InterPro" id="IPR005034">
    <property type="entry name" value="Dicer_dimerisation"/>
</dbReference>
<name>A0A7S6WXH0_LYMST</name>
<evidence type="ECO:0000256" key="2">
    <source>
        <dbReference type="ARBA" id="ARBA00001936"/>
    </source>
</evidence>
<evidence type="ECO:0000256" key="14">
    <source>
        <dbReference type="ARBA" id="ARBA00022806"/>
    </source>
</evidence>
<dbReference type="GO" id="GO:0070578">
    <property type="term" value="C:RISC-loading complex"/>
    <property type="evidence" value="ECO:0007669"/>
    <property type="project" value="TreeGrafter"/>
</dbReference>
<dbReference type="Pfam" id="PF02170">
    <property type="entry name" value="PAZ"/>
    <property type="match status" value="1"/>
</dbReference>
<accession>A0A7S6WXH0</accession>
<evidence type="ECO:0000256" key="15">
    <source>
        <dbReference type="ARBA" id="ARBA00022840"/>
    </source>
</evidence>
<evidence type="ECO:0000259" key="28">
    <source>
        <dbReference type="PROSITE" id="PS51327"/>
    </source>
</evidence>
<feature type="region of interest" description="Disordered" evidence="22">
    <location>
        <begin position="1195"/>
        <end position="1233"/>
    </location>
</feature>
<dbReference type="Gene3D" id="1.10.1520.10">
    <property type="entry name" value="Ribonuclease III domain"/>
    <property type="match status" value="2"/>
</dbReference>
<sequence length="2469" mass="277837">MAHSNSTGPRKGSRYHRLDDIPTDTFTPRTYQIQLLDSALKRNTLLCLGCSESKLFLALMLAKELASPTRLQRSQGGKRTFYLTDTDDDVEMLYQTLPHHTDLQVEFCYPHSLLEDDTQDEISGTQMSLQKWCRLVDSSSILVCSGHLFLTALCKNYIDLKEVNLLVFDNCHRAVEVENHPYKEIVNGIKSLPQKSDQPHILGVTASIAGTDCSDPLKLQQTISEMEEAMFSYAETSMLILSERFGCRPKESVVQCLDLELDDEQEVLKDTLEEMLEQNYYFFSDCRIAVDETVDNRDPRETPMQVLSQCLNILNVLGSWCTASISEYFVMQLEKIVKCEKNEIHKKFLRCVITTLRVLIKEFEKQFHPDYHVNELLEYTTPKVRELVKVLRKYKPEVDFIIVSNGDSFNDDEEFSDLSDEDDDSIMSDSDGEDNSGEPFNGSSKPMHIAVKRTADGGHERIMTFSEEEEKNLCGIVFVENRYIAFGLNKVIEEVCSWDENLCFVKSCHVTGQGLRSANGKPRVNRTYKRQEEALRKFRTQECNLVIATLELEEGIDIPKCNLVIRFDPPKDFRAYALSKGRARARDAAYVILLDDENFEGFNTSLKVFKGIEQVLLGENRSLQAIRSNIPGEDADNEYDSKDDDDSDASSDERDNLPPYCTMPHSLSSPHVTLQGAIALINRYCAKLPSDAFTHLTPQCRIEKLDGYAPSYIANLRLPINSPVKEELKGPAMRTKKLAKMAVALKMCEILHKKGELDENLVPVGKEMFLYEEEEEWVNEEDLAGQARPGTTKRKQYYIKKTTDALLQCRPKPGQPCFLYLINLKLTGPITDEQNTRGRVIYAPEDTVQTLGILLSKKIPLMPYFPVYTRSGEVTASIDLQQTDLICSEDEINRLLNFHHFVFSGVLHLEKDPMEFDCVNADCGYIIVPLNGKGCEELTIEWSFVDKVIDFIKVEKRAGFSKKSGDESFQFCLDDFQDAVVMPSYRNIDQPQHFYVAEIRHDLNPLSPFPSPELYKTFQDYYTTKYGLMITNTEQPLLDVDHTSARLNLLTPRYMNQKGVALPTSSAETKRARRENLQQKQILVPELCDVHVFPASLWRKTVCLPAILYRANYLLLADELRRKISRETGIGVEELPPGFRFSKLDFGFDTSPEKLMDAEVNCNKKISSNIKEESAERSPDPVLCCMEKDSSNNRMIKESLVNDTDKAKDESSTSSDSDSGIASSSSDNNIDITPSHKILIKSSEHLEHGSVNPSKKFQELCGHDNNVNLTQSWCLDHNNILYNVTPLGSSFPGTNQCNIISNTEAVELPSTSSAVPQQDSNGSTTTSTVINFSCTSAPAKVSPDNATVGATISIMAPPSIGVVSSCEPDKPFDSTDSEPLAAETLPRQAIHGDKTSVALSLPCSTTSSSTLLTSSAPLESPSAATSTWSMPITSTTFGEKGHSSDYPPLFVSASEVTNASTINKGCYLSPRVLTNFNSDAASNRANCQADLFITTDINGCELNKGLNDASPALLATETSPAIDHSHPNHCSCINHPCVHHSDAQIISADQKHIHAIYNNVSHNNAESSSNSAKTTSGKAKSHINGHVKQDIKYSVAQRTINEFCNQDKTESKGHAKAKCQLSSDGPAIIMNSLSQELSDLDIDLIVPQADTPDTFHSFEDSTRSGANTRKDNQHKKTTVRLSAPANSEWPKGQQTTTVDWPDVQQTGNSKRLNCQQFTLHEQRKPVHKGFDKISVDKGFDKIYVDKGFDKISVDKDETGSANVTTDNYNATAAAEDIHVIKFSFNTDEPGVKCKEAKESSPPDNKKESSPTDSKKECNPPDSKKELRNENTENRLTFDLTWVKSPLETQQRNTELEIGVWKSSEKRIYDKHQAADSHREKITSLDHSSYNEMTETNHSLCQPTFSCVTTGSLTSISLDEDRDPQTFVGPSPCLIMQALTMSNANDFFSLERLETIGDSFLKYAITVYLYCSYPGIHEGKLSYLRSKQVSNYNLYRLGRRKGLAECMVSTKFEPYENWLPPGYVINDERRRGPVPKVVIVTPGSKINNSLRNFYLDETADAAKRDEAILFNKELEWIQQSQEADQQEEVQEPNNDMTPYSLQCHHGLPDKSVADCVEALIGCYLTTCGRKAALIFMSWLGLRVLPKKKKLILDVSKIEEHEKSSVGKLSEQEFDELRCPPSPMFSNTPANVAKLNHLLQGFDSLEEKICYKFRDRSYLLQAFTHASYHYNTITDCYQRVEFLGDAILDYVITRHLYEDSQKYSPGILTDLRSALVNNNIFAALAVKWGFHKYFKAISPSLFQVIDKFVKRQKEKKEDDIDIDEEFRELSLEENEPEENTEEDDEEEEEVEMEIPKALGDIFESVAGAIYLDSGMSLDTVWRVYYRMMKPHIDKYLKSIPKSPVRELLETEPETAKFERPERTMNGKVRVTVNVVGKGVFSGVGRNYRIAKSAAAKKALRSIRTLNQNLMN</sequence>
<keyword evidence="6" id="KW-0963">Cytoplasm</keyword>
<evidence type="ECO:0000256" key="1">
    <source>
        <dbReference type="ARBA" id="ARBA00000109"/>
    </source>
</evidence>
<keyword evidence="13" id="KW-0378">Hydrolase</keyword>
<keyword evidence="15" id="KW-0067">ATP-binding</keyword>
<evidence type="ECO:0000256" key="22">
    <source>
        <dbReference type="SAM" id="MobiDB-lite"/>
    </source>
</evidence>
<comment type="similarity">
    <text evidence="20 21">Belongs to the helicase family. Dicer subfamily.</text>
</comment>
<feature type="domain" description="RNase III" evidence="24">
    <location>
        <begin position="2200"/>
        <end position="2372"/>
    </location>
</feature>
<feature type="compositionally biased region" description="Low complexity" evidence="22">
    <location>
        <begin position="1563"/>
        <end position="1578"/>
    </location>
</feature>
<evidence type="ECO:0000313" key="29">
    <source>
        <dbReference type="EMBL" id="QOW64961.1"/>
    </source>
</evidence>
<dbReference type="PANTHER" id="PTHR14950">
    <property type="entry name" value="DICER-RELATED"/>
    <property type="match status" value="1"/>
</dbReference>
<feature type="domain" description="Dicer dsRNA-binding fold" evidence="28">
    <location>
        <begin position="677"/>
        <end position="771"/>
    </location>
</feature>
<reference evidence="29" key="1">
    <citation type="submission" date="2020-08" db="EMBL/GenBank/DDBJ databases">
        <title>A survey of miRNAs involved in biomineralization in the freshwater gastropod Lymnaea stagnalis.</title>
        <authorList>
            <person name="Jackson D.J."/>
            <person name="Cerveau N."/>
        </authorList>
    </citation>
    <scope>NUCLEOTIDE SEQUENCE</scope>
    <source>
        <strain evidence="29">Lsta_38229</strain>
    </source>
</reference>
<keyword evidence="11" id="KW-0547">Nucleotide-binding</keyword>
<proteinExistence type="evidence at transcript level"/>
<dbReference type="SMART" id="SM00535">
    <property type="entry name" value="RIBOc"/>
    <property type="match status" value="2"/>
</dbReference>
<dbReference type="SMART" id="SM00949">
    <property type="entry name" value="PAZ"/>
    <property type="match status" value="1"/>
</dbReference>
<evidence type="ECO:0000256" key="13">
    <source>
        <dbReference type="ARBA" id="ARBA00022801"/>
    </source>
</evidence>
<dbReference type="PROSITE" id="PS51194">
    <property type="entry name" value="HELICASE_CTER"/>
    <property type="match status" value="1"/>
</dbReference>
<dbReference type="GO" id="GO:0006309">
    <property type="term" value="P:apoptotic DNA fragmentation"/>
    <property type="evidence" value="ECO:0007669"/>
    <property type="project" value="TreeGrafter"/>
</dbReference>
<dbReference type="GO" id="GO:0004525">
    <property type="term" value="F:ribonuclease III activity"/>
    <property type="evidence" value="ECO:0007669"/>
    <property type="project" value="UniProtKB-EC"/>
</dbReference>
<evidence type="ECO:0000259" key="24">
    <source>
        <dbReference type="PROSITE" id="PS50142"/>
    </source>
</evidence>
<evidence type="ECO:0000256" key="12">
    <source>
        <dbReference type="ARBA" id="ARBA00022759"/>
    </source>
</evidence>
<keyword evidence="8" id="KW-0540">Nuclease</keyword>
<dbReference type="PROSITE" id="PS50821">
    <property type="entry name" value="PAZ"/>
    <property type="match status" value="1"/>
</dbReference>
<dbReference type="GO" id="GO:0005737">
    <property type="term" value="C:cytoplasm"/>
    <property type="evidence" value="ECO:0007669"/>
    <property type="project" value="UniProtKB-SubCell"/>
</dbReference>
<dbReference type="CDD" id="cd15903">
    <property type="entry name" value="Dicer_PBD"/>
    <property type="match status" value="1"/>
</dbReference>
<dbReference type="PROSITE" id="PS51327">
    <property type="entry name" value="DICER_DSRBF"/>
    <property type="match status" value="1"/>
</dbReference>
<comment type="catalytic activity">
    <reaction evidence="1">
        <text>Endonucleolytic cleavage to 5'-phosphomonoester.</text>
        <dbReference type="EC" id="3.1.26.3"/>
    </reaction>
</comment>
<dbReference type="GO" id="GO:0005634">
    <property type="term" value="C:nucleus"/>
    <property type="evidence" value="ECO:0007669"/>
    <property type="project" value="TreeGrafter"/>
</dbReference>
<keyword evidence="16" id="KW-0460">Magnesium</keyword>
<feature type="region of interest" description="Disordered" evidence="22">
    <location>
        <begin position="1653"/>
        <end position="1680"/>
    </location>
</feature>
<dbReference type="GO" id="GO:0003723">
    <property type="term" value="F:RNA binding"/>
    <property type="evidence" value="ECO:0007669"/>
    <property type="project" value="UniProtKB-UniRule"/>
</dbReference>
<evidence type="ECO:0000256" key="17">
    <source>
        <dbReference type="ARBA" id="ARBA00022884"/>
    </source>
</evidence>
<dbReference type="Gene3D" id="3.30.160.20">
    <property type="match status" value="1"/>
</dbReference>
<dbReference type="Pfam" id="PF03368">
    <property type="entry name" value="Dicer_dimer"/>
    <property type="match status" value="1"/>
</dbReference>
<evidence type="ECO:0000256" key="11">
    <source>
        <dbReference type="ARBA" id="ARBA00022741"/>
    </source>
</evidence>
<dbReference type="SMART" id="SM00490">
    <property type="entry name" value="HELICc"/>
    <property type="match status" value="1"/>
</dbReference>
<dbReference type="InterPro" id="IPR048512">
    <property type="entry name" value="Dicer_platform"/>
</dbReference>
<organism evidence="29">
    <name type="scientific">Lymnaea stagnalis</name>
    <name type="common">Great pond snail</name>
    <name type="synonym">Helix stagnalis</name>
    <dbReference type="NCBI Taxonomy" id="6523"/>
    <lineage>
        <taxon>Eukaryota</taxon>
        <taxon>Metazoa</taxon>
        <taxon>Spiralia</taxon>
        <taxon>Lophotrochozoa</taxon>
        <taxon>Mollusca</taxon>
        <taxon>Gastropoda</taxon>
        <taxon>Heterobranchia</taxon>
        <taxon>Euthyneura</taxon>
        <taxon>Panpulmonata</taxon>
        <taxon>Hygrophila</taxon>
        <taxon>Lymnaeoidea</taxon>
        <taxon>Lymnaeidae</taxon>
        <taxon>Lymnaea</taxon>
    </lineage>
</organism>
<dbReference type="InterPro" id="IPR036389">
    <property type="entry name" value="RNase_III_sf"/>
</dbReference>
<evidence type="ECO:0000259" key="25">
    <source>
        <dbReference type="PROSITE" id="PS50821"/>
    </source>
</evidence>
<evidence type="ECO:0000256" key="19">
    <source>
        <dbReference type="ARBA" id="ARBA00023211"/>
    </source>
</evidence>
<protein>
    <recommendedName>
        <fullName evidence="5">ribonuclease III</fullName>
        <ecNumber evidence="5">3.1.26.3</ecNumber>
    </recommendedName>
</protein>
<feature type="region of interest" description="Disordered" evidence="22">
    <location>
        <begin position="1791"/>
        <end position="1830"/>
    </location>
</feature>
<dbReference type="GO" id="GO:0031054">
    <property type="term" value="P:pre-miRNA processing"/>
    <property type="evidence" value="ECO:0007669"/>
    <property type="project" value="InterPro"/>
</dbReference>
<keyword evidence="19" id="KW-0464">Manganese</keyword>
<dbReference type="PROSITE" id="PS50142">
    <property type="entry name" value="RNASE_3_2"/>
    <property type="match status" value="2"/>
</dbReference>
<feature type="compositionally biased region" description="Acidic residues" evidence="22">
    <location>
        <begin position="633"/>
        <end position="650"/>
    </location>
</feature>
<feature type="region of interest" description="Disordered" evidence="22">
    <location>
        <begin position="1563"/>
        <end position="1583"/>
    </location>
</feature>
<evidence type="ECO:0000256" key="18">
    <source>
        <dbReference type="ARBA" id="ARBA00023158"/>
    </source>
</evidence>
<feature type="domain" description="Helicase ATP-binding" evidence="26">
    <location>
        <begin position="35"/>
        <end position="226"/>
    </location>
</feature>
<feature type="domain" description="RNase III" evidence="24">
    <location>
        <begin position="1933"/>
        <end position="2127"/>
    </location>
</feature>
<feature type="compositionally biased region" description="Acidic residues" evidence="22">
    <location>
        <begin position="412"/>
        <end position="436"/>
    </location>
</feature>
<evidence type="ECO:0000259" key="23">
    <source>
        <dbReference type="PROSITE" id="PS50137"/>
    </source>
</evidence>
<evidence type="ECO:0000256" key="7">
    <source>
        <dbReference type="ARBA" id="ARBA00022553"/>
    </source>
</evidence>
<dbReference type="Pfam" id="PF20931">
    <property type="entry name" value="Dicer_platform"/>
    <property type="match status" value="1"/>
</dbReference>
<dbReference type="GO" id="GO:0030422">
    <property type="term" value="P:siRNA processing"/>
    <property type="evidence" value="ECO:0007669"/>
    <property type="project" value="InterPro"/>
</dbReference>
<dbReference type="FunFam" id="3.30.160.20:FF:000015">
    <property type="entry name" value="endoribonuclease Dicer"/>
    <property type="match status" value="1"/>
</dbReference>
<dbReference type="FunFam" id="2.170.260.10:FF:000002">
    <property type="entry name" value="Putative Endoribonuclease Dicer"/>
    <property type="match status" value="1"/>
</dbReference>
<comment type="cofactor">
    <cofactor evidence="3">
        <name>Mg(2+)</name>
        <dbReference type="ChEBI" id="CHEBI:18420"/>
    </cofactor>
</comment>
<dbReference type="Pfam" id="PF20932">
    <property type="entry name" value="Dicer_dsRBD"/>
    <property type="match status" value="1"/>
</dbReference>
<dbReference type="SUPFAM" id="SSF101690">
    <property type="entry name" value="PAZ domain"/>
    <property type="match status" value="1"/>
</dbReference>
<comment type="cofactor">
    <cofactor evidence="2">
        <name>Mn(2+)</name>
        <dbReference type="ChEBI" id="CHEBI:29035"/>
    </cofactor>
</comment>
<dbReference type="PANTHER" id="PTHR14950:SF37">
    <property type="entry name" value="ENDORIBONUCLEASE DICER"/>
    <property type="match status" value="1"/>
</dbReference>
<feature type="domain" description="PAZ" evidence="25">
    <location>
        <begin position="956"/>
        <end position="1092"/>
    </location>
</feature>
<dbReference type="FunFam" id="1.10.1520.10:FF:000005">
    <property type="entry name" value="Putative endoribonuclease dicer"/>
    <property type="match status" value="1"/>
</dbReference>
<dbReference type="InterPro" id="IPR014001">
    <property type="entry name" value="Helicase_ATP-bd"/>
</dbReference>
<dbReference type="SUPFAM" id="SSF69065">
    <property type="entry name" value="RNase III domain-like"/>
    <property type="match status" value="2"/>
</dbReference>
<evidence type="ECO:0000256" key="5">
    <source>
        <dbReference type="ARBA" id="ARBA00012177"/>
    </source>
</evidence>
<dbReference type="Gene3D" id="3.30.160.380">
    <property type="entry name" value="Dicer dimerisation domain"/>
    <property type="match status" value="1"/>
</dbReference>
<evidence type="ECO:0000256" key="10">
    <source>
        <dbReference type="ARBA" id="ARBA00022737"/>
    </source>
</evidence>
<keyword evidence="9" id="KW-0479">Metal-binding</keyword>
<dbReference type="InterPro" id="IPR027417">
    <property type="entry name" value="P-loop_NTPase"/>
</dbReference>
<keyword evidence="18" id="KW-0943">RNA-mediated gene silencing</keyword>
<keyword evidence="7" id="KW-0597">Phosphoprotein</keyword>
<dbReference type="PROSITE" id="PS50137">
    <property type="entry name" value="DS_RBD"/>
    <property type="match status" value="1"/>
</dbReference>
<dbReference type="PROSITE" id="PS51192">
    <property type="entry name" value="HELICASE_ATP_BIND_1"/>
    <property type="match status" value="1"/>
</dbReference>
<keyword evidence="17 21" id="KW-0694">RNA-binding</keyword>
<keyword evidence="10" id="KW-0677">Repeat</keyword>
<evidence type="ECO:0000256" key="16">
    <source>
        <dbReference type="ARBA" id="ARBA00022842"/>
    </source>
</evidence>
<evidence type="ECO:0000256" key="6">
    <source>
        <dbReference type="ARBA" id="ARBA00022490"/>
    </source>
</evidence>
<keyword evidence="12" id="KW-0255">Endonuclease</keyword>
<dbReference type="EC" id="3.1.26.3" evidence="5"/>
<dbReference type="InterPro" id="IPR000999">
    <property type="entry name" value="RNase_III_dom"/>
</dbReference>
<feature type="region of interest" description="Disordered" evidence="22">
    <location>
        <begin position="412"/>
        <end position="448"/>
    </location>
</feature>
<feature type="domain" description="Helicase C-terminal" evidence="27">
    <location>
        <begin position="458"/>
        <end position="638"/>
    </location>
</feature>
<dbReference type="InterPro" id="IPR014720">
    <property type="entry name" value="dsRBD_dom"/>
</dbReference>